<evidence type="ECO:0000313" key="2">
    <source>
        <dbReference type="Proteomes" id="UP000309186"/>
    </source>
</evidence>
<dbReference type="Gene3D" id="2.60.40.10">
    <property type="entry name" value="Immunoglobulins"/>
    <property type="match status" value="2"/>
</dbReference>
<organism evidence="1 2">
    <name type="scientific">Pseudoalteromonas phenolica</name>
    <dbReference type="NCBI Taxonomy" id="161398"/>
    <lineage>
        <taxon>Bacteria</taxon>
        <taxon>Pseudomonadati</taxon>
        <taxon>Pseudomonadota</taxon>
        <taxon>Gammaproteobacteria</taxon>
        <taxon>Alteromonadales</taxon>
        <taxon>Pseudoalteromonadaceae</taxon>
        <taxon>Pseudoalteromonas</taxon>
    </lineage>
</organism>
<gene>
    <name evidence="1" type="ORF">C1E24_20490</name>
</gene>
<comment type="caution">
    <text evidence="1">The sequence shown here is derived from an EMBL/GenBank/DDBJ whole genome shotgun (WGS) entry which is preliminary data.</text>
</comment>
<dbReference type="SUPFAM" id="SSF117074">
    <property type="entry name" value="Hypothetical protein PA1324"/>
    <property type="match status" value="2"/>
</dbReference>
<feature type="non-terminal residue" evidence="1">
    <location>
        <position position="1"/>
    </location>
</feature>
<dbReference type="Proteomes" id="UP000309186">
    <property type="component" value="Unassembled WGS sequence"/>
</dbReference>
<feature type="non-terminal residue" evidence="1">
    <location>
        <position position="239"/>
    </location>
</feature>
<dbReference type="AlphaFoldDB" id="A0A5R9PW39"/>
<dbReference type="EMBL" id="PPSW01000054">
    <property type="protein sequence ID" value="TLX45138.1"/>
    <property type="molecule type" value="Genomic_DNA"/>
</dbReference>
<dbReference type="OrthoDB" id="6316239at2"/>
<dbReference type="InterPro" id="IPR013783">
    <property type="entry name" value="Ig-like_fold"/>
</dbReference>
<evidence type="ECO:0000313" key="1">
    <source>
        <dbReference type="EMBL" id="TLX45138.1"/>
    </source>
</evidence>
<protein>
    <submittedName>
        <fullName evidence="1">Uncharacterized protein</fullName>
    </submittedName>
</protein>
<reference evidence="1 2" key="1">
    <citation type="submission" date="2018-01" db="EMBL/GenBank/DDBJ databases">
        <title>Co-occurrence of chitin degradation, pigmentation and bioactivity in marine Pseudoalteromonas.</title>
        <authorList>
            <person name="Paulsen S."/>
            <person name="Gram L."/>
            <person name="Machado H."/>
        </authorList>
    </citation>
    <scope>NUCLEOTIDE SEQUENCE [LARGE SCALE GENOMIC DNA]</scope>
    <source>
        <strain evidence="1 2">S3663</strain>
    </source>
</reference>
<proteinExistence type="predicted"/>
<accession>A0A5R9PW39</accession>
<dbReference type="RefSeq" id="WP_138484711.1">
    <property type="nucleotide sequence ID" value="NZ_PPSW01000054.1"/>
</dbReference>
<name>A0A5R9PW39_9GAMM</name>
<sequence length="239" mass="25755">HLDGKEYLIVGANRTESQTANNTVVVDLTANTRSATVDFTEQLGTIPYSISGRVFLDTLQDGDLETAELDKALENITVTLTGKDKFGRAVSLTRTTDVNGQYTFADLTEANDDGYSVAATFSGNTENENGKDYLIIGANRTESDTTNSTVKVDLTGANKSATVDFTEQLGTIAYSISGRVFLDTLQDGDLETAELDRALENITVTLTGKDKFGRDVLLTRTTDANGQYTFADLTEANAD</sequence>